<organism evidence="1 2">
    <name type="scientific">Aliidiomarina haloalkalitolerans</name>
    <dbReference type="NCBI Taxonomy" id="859059"/>
    <lineage>
        <taxon>Bacteria</taxon>
        <taxon>Pseudomonadati</taxon>
        <taxon>Pseudomonadota</taxon>
        <taxon>Gammaproteobacteria</taxon>
        <taxon>Alteromonadales</taxon>
        <taxon>Idiomarinaceae</taxon>
        <taxon>Aliidiomarina</taxon>
    </lineage>
</organism>
<gene>
    <name evidence="1" type="ORF">CWE06_01485</name>
</gene>
<evidence type="ECO:0000313" key="2">
    <source>
        <dbReference type="Proteomes" id="UP000288212"/>
    </source>
</evidence>
<dbReference type="Proteomes" id="UP000288212">
    <property type="component" value="Unassembled WGS sequence"/>
</dbReference>
<protein>
    <submittedName>
        <fullName evidence="1">Uncharacterized protein</fullName>
    </submittedName>
</protein>
<dbReference type="RefSeq" id="WP_126790538.1">
    <property type="nucleotide sequence ID" value="NZ_PIPI01000001.1"/>
</dbReference>
<dbReference type="EMBL" id="PIPI01000001">
    <property type="protein sequence ID" value="RUO21557.1"/>
    <property type="molecule type" value="Genomic_DNA"/>
</dbReference>
<sequence>MASQTAIFSQLTASQSYTELCNALYEVELSCLARSQDPRYQQDAAALQRRLASIPHYVKSTAYALLQSAENPQNPLQLDIQSGNWLYKQKKQAPAAATEVAQQQLRSWLEKHAKLALPLPILVLEPATQCCHVQLDTIDQLALAKDKVHLNYNGWFSLAGESLETQPCWLLKPTKDILAAACAGHRWGPSGKLAPQQLDLRSLLLSTTIDWQQPQRVHTLRK</sequence>
<keyword evidence="2" id="KW-1185">Reference proteome</keyword>
<proteinExistence type="predicted"/>
<accession>A0A432VY17</accession>
<dbReference type="OrthoDB" id="6321522at2"/>
<dbReference type="AlphaFoldDB" id="A0A432VY17"/>
<evidence type="ECO:0000313" key="1">
    <source>
        <dbReference type="EMBL" id="RUO21557.1"/>
    </source>
</evidence>
<reference evidence="1 2" key="1">
    <citation type="journal article" date="2011" name="Front. Microbiol.">
        <title>Genomic signatures of strain selection and enhancement in Bacillus atrophaeus var. globigii, a historical biowarfare simulant.</title>
        <authorList>
            <person name="Gibbons H.S."/>
            <person name="Broomall S.M."/>
            <person name="McNew L.A."/>
            <person name="Daligault H."/>
            <person name="Chapman C."/>
            <person name="Bruce D."/>
            <person name="Karavis M."/>
            <person name="Krepps M."/>
            <person name="McGregor P.A."/>
            <person name="Hong C."/>
            <person name="Park K.H."/>
            <person name="Akmal A."/>
            <person name="Feldman A."/>
            <person name="Lin J.S."/>
            <person name="Chang W.E."/>
            <person name="Higgs B.W."/>
            <person name="Demirev P."/>
            <person name="Lindquist J."/>
            <person name="Liem A."/>
            <person name="Fochler E."/>
            <person name="Read T.D."/>
            <person name="Tapia R."/>
            <person name="Johnson S."/>
            <person name="Bishop-Lilly K.A."/>
            <person name="Detter C."/>
            <person name="Han C."/>
            <person name="Sozhamannan S."/>
            <person name="Rosenzweig C.N."/>
            <person name="Skowronski E.W."/>
        </authorList>
    </citation>
    <scope>NUCLEOTIDE SEQUENCE [LARGE SCALE GENOMIC DNA]</scope>
    <source>
        <strain evidence="1 2">AK5</strain>
    </source>
</reference>
<comment type="caution">
    <text evidence="1">The sequence shown here is derived from an EMBL/GenBank/DDBJ whole genome shotgun (WGS) entry which is preliminary data.</text>
</comment>
<name>A0A432VY17_9GAMM</name>